<reference evidence="2" key="1">
    <citation type="submission" date="2014-09" db="EMBL/GenBank/DDBJ databases">
        <authorList>
            <person name="Mudge J."/>
            <person name="Ramaraj T."/>
            <person name="Lindquist I.E."/>
            <person name="Bharti A.K."/>
            <person name="Sundararajan A."/>
            <person name="Cameron C.T."/>
            <person name="Woodward J.E."/>
            <person name="May G.D."/>
            <person name="Brubaker C."/>
            <person name="Broadhvest J."/>
            <person name="Wilkins T.A."/>
        </authorList>
    </citation>
    <scope>NUCLEOTIDE SEQUENCE</scope>
    <source>
        <strain evidence="2">cv. AKA8401</strain>
    </source>
</reference>
<name>A0A0B0NF74_GOSAR</name>
<evidence type="ECO:0000313" key="1">
    <source>
        <dbReference type="EMBL" id="KHG09681.1"/>
    </source>
</evidence>
<accession>A0A0B0NF74</accession>
<protein>
    <submittedName>
        <fullName evidence="1">Uncharacterized protein</fullName>
    </submittedName>
</protein>
<sequence length="28" mass="3398">MKLNLIHKKHTHAETHKVLQFLKQNSSW</sequence>
<evidence type="ECO:0000313" key="2">
    <source>
        <dbReference type="Proteomes" id="UP000032142"/>
    </source>
</evidence>
<dbReference type="Proteomes" id="UP000032142">
    <property type="component" value="Unassembled WGS sequence"/>
</dbReference>
<keyword evidence="2" id="KW-1185">Reference proteome</keyword>
<gene>
    <name evidence="1" type="ORF">F383_36631</name>
</gene>
<dbReference type="EMBL" id="KN391846">
    <property type="protein sequence ID" value="KHG09681.1"/>
    <property type="molecule type" value="Genomic_DNA"/>
</dbReference>
<proteinExistence type="predicted"/>
<organism evidence="1 2">
    <name type="scientific">Gossypium arboreum</name>
    <name type="common">Tree cotton</name>
    <name type="synonym">Gossypium nanking</name>
    <dbReference type="NCBI Taxonomy" id="29729"/>
    <lineage>
        <taxon>Eukaryota</taxon>
        <taxon>Viridiplantae</taxon>
        <taxon>Streptophyta</taxon>
        <taxon>Embryophyta</taxon>
        <taxon>Tracheophyta</taxon>
        <taxon>Spermatophyta</taxon>
        <taxon>Magnoliopsida</taxon>
        <taxon>eudicotyledons</taxon>
        <taxon>Gunneridae</taxon>
        <taxon>Pentapetalae</taxon>
        <taxon>rosids</taxon>
        <taxon>malvids</taxon>
        <taxon>Malvales</taxon>
        <taxon>Malvaceae</taxon>
        <taxon>Malvoideae</taxon>
        <taxon>Gossypium</taxon>
    </lineage>
</organism>
<dbReference type="AlphaFoldDB" id="A0A0B0NF74"/>